<evidence type="ECO:0000313" key="2">
    <source>
        <dbReference type="EMBL" id="KFB38552.1"/>
    </source>
</evidence>
<dbReference type="EMBL" id="KE524948">
    <property type="protein sequence ID" value="KFB38552.1"/>
    <property type="molecule type" value="Genomic_DNA"/>
</dbReference>
<gene>
    <name evidence="2" type="ORF">ZHAS_00005830</name>
</gene>
<dbReference type="EnsemblMetazoa" id="ASIC005830-RA">
    <property type="protein sequence ID" value="ASIC005830-PA"/>
    <property type="gene ID" value="ASIC005830"/>
</dbReference>
<reference evidence="3" key="2">
    <citation type="submission" date="2020-05" db="UniProtKB">
        <authorList>
            <consortium name="EnsemblMetazoa"/>
        </authorList>
    </citation>
    <scope>IDENTIFICATION</scope>
</reference>
<feature type="region of interest" description="Disordered" evidence="1">
    <location>
        <begin position="1"/>
        <end position="30"/>
    </location>
</feature>
<sequence>MVVAGVTEDEKSPPSPESMEPASTEHSPTLPGVATWATLNLLIFDPKGVPSLMLVK</sequence>
<proteinExistence type="predicted"/>
<dbReference type="VEuPathDB" id="VectorBase:ASIC005830"/>
<evidence type="ECO:0000256" key="1">
    <source>
        <dbReference type="SAM" id="MobiDB-lite"/>
    </source>
</evidence>
<name>A0A084VKQ8_ANOSI</name>
<keyword evidence="4" id="KW-1185">Reference proteome</keyword>
<dbReference type="Proteomes" id="UP000030765">
    <property type="component" value="Unassembled WGS sequence"/>
</dbReference>
<dbReference type="AlphaFoldDB" id="A0A084VKQ8"/>
<evidence type="ECO:0000313" key="3">
    <source>
        <dbReference type="EnsemblMetazoa" id="ASIC005830-PA"/>
    </source>
</evidence>
<reference evidence="2 4" key="1">
    <citation type="journal article" date="2014" name="BMC Genomics">
        <title>Genome sequence of Anopheles sinensis provides insight into genetics basis of mosquito competence for malaria parasites.</title>
        <authorList>
            <person name="Zhou D."/>
            <person name="Zhang D."/>
            <person name="Ding G."/>
            <person name="Shi L."/>
            <person name="Hou Q."/>
            <person name="Ye Y."/>
            <person name="Xu Y."/>
            <person name="Zhou H."/>
            <person name="Xiong C."/>
            <person name="Li S."/>
            <person name="Yu J."/>
            <person name="Hong S."/>
            <person name="Yu X."/>
            <person name="Zou P."/>
            <person name="Chen C."/>
            <person name="Chang X."/>
            <person name="Wang W."/>
            <person name="Lv Y."/>
            <person name="Sun Y."/>
            <person name="Ma L."/>
            <person name="Shen B."/>
            <person name="Zhu C."/>
        </authorList>
    </citation>
    <scope>NUCLEOTIDE SEQUENCE [LARGE SCALE GENOMIC DNA]</scope>
</reference>
<protein>
    <submittedName>
        <fullName evidence="2 3">Poly [ADP-ribose] polymerase 12-like isoform X3</fullName>
    </submittedName>
</protein>
<evidence type="ECO:0000313" key="4">
    <source>
        <dbReference type="Proteomes" id="UP000030765"/>
    </source>
</evidence>
<accession>A0A084VKQ8</accession>
<dbReference type="EMBL" id="ATLV01014238">
    <property type="status" value="NOT_ANNOTATED_CDS"/>
    <property type="molecule type" value="Genomic_DNA"/>
</dbReference>
<organism evidence="2">
    <name type="scientific">Anopheles sinensis</name>
    <name type="common">Mosquito</name>
    <dbReference type="NCBI Taxonomy" id="74873"/>
    <lineage>
        <taxon>Eukaryota</taxon>
        <taxon>Metazoa</taxon>
        <taxon>Ecdysozoa</taxon>
        <taxon>Arthropoda</taxon>
        <taxon>Hexapoda</taxon>
        <taxon>Insecta</taxon>
        <taxon>Pterygota</taxon>
        <taxon>Neoptera</taxon>
        <taxon>Endopterygota</taxon>
        <taxon>Diptera</taxon>
        <taxon>Nematocera</taxon>
        <taxon>Culicoidea</taxon>
        <taxon>Culicidae</taxon>
        <taxon>Anophelinae</taxon>
        <taxon>Anopheles</taxon>
    </lineage>
</organism>